<keyword evidence="2" id="KW-1003">Cell membrane</keyword>
<evidence type="ECO:0000256" key="4">
    <source>
        <dbReference type="ARBA" id="ARBA00022989"/>
    </source>
</evidence>
<dbReference type="Pfam" id="PF00482">
    <property type="entry name" value="T2SSF"/>
    <property type="match status" value="1"/>
</dbReference>
<keyword evidence="9" id="KW-1185">Reference proteome</keyword>
<evidence type="ECO:0000256" key="6">
    <source>
        <dbReference type="SAM" id="Phobius"/>
    </source>
</evidence>
<evidence type="ECO:0000256" key="2">
    <source>
        <dbReference type="ARBA" id="ARBA00022475"/>
    </source>
</evidence>
<name>A0A4R3MDM3_9FIRM</name>
<comment type="caution">
    <text evidence="8">The sequence shown here is derived from an EMBL/GenBank/DDBJ whole genome shotgun (WGS) entry which is preliminary data.</text>
</comment>
<evidence type="ECO:0000256" key="3">
    <source>
        <dbReference type="ARBA" id="ARBA00022692"/>
    </source>
</evidence>
<keyword evidence="5 6" id="KW-0472">Membrane</keyword>
<dbReference type="OrthoDB" id="9793966at2"/>
<dbReference type="RefSeq" id="WP_132254167.1">
    <property type="nucleotide sequence ID" value="NZ_SMAL01000016.1"/>
</dbReference>
<dbReference type="PANTHER" id="PTHR35007">
    <property type="entry name" value="INTEGRAL MEMBRANE PROTEIN-RELATED"/>
    <property type="match status" value="1"/>
</dbReference>
<feature type="transmembrane region" description="Helical" evidence="6">
    <location>
        <begin position="471"/>
        <end position="492"/>
    </location>
</feature>
<comment type="subcellular location">
    <subcellularLocation>
        <location evidence="1">Cell membrane</location>
        <topology evidence="1">Multi-pass membrane protein</topology>
    </subcellularLocation>
</comment>
<sequence length="496" mass="57049">MIGIMISVALLLSIVVLIIVTRNYEKEDIDVLDKKEYKLYQIMPTSLFLMDKVFKIKHLTTRDYKIKQQLAMLYGEKISAYKLRLYVADKISLIILILFSFSFLGLVIGYSDYQNTYLIEGNTLLRPGYNQGATSYELDLTIKTENEILNESIEVMVEPKSLTTEQALRLLENSLEYLKVYILGENESLNNVQYPLKLIKEIPGTQIKVNWESSHPEIIDSNGMIDFKDITEEGIYVSLLPTLVYGDIQLKHNLIVQVWPRVISQKELLESNLNRMLDELNKEGLENSEVVLPSEIGDGEVQLVWAEPKDSMALKILMVGLFVSVVIYFAKEEDLKKKVEERNQQIRLDFPEFISKLSLLISAGMTVSKAWEKLINDYRNQKQEMAYRYLYEEAIVAYLEIQGGQSELRAYERFGRRCKLPELMKFSSIIIQNIRKGTSTLIEALNEQGEEAWGKRKEVAKLLGEQASTKLLLPMMMMLLIVIVIIMVPALMSMSM</sequence>
<proteinExistence type="predicted"/>
<dbReference type="InterPro" id="IPR018076">
    <property type="entry name" value="T2SS_GspF_dom"/>
</dbReference>
<reference evidence="8 9" key="1">
    <citation type="submission" date="2019-03" db="EMBL/GenBank/DDBJ databases">
        <title>Genomic Encyclopedia of Type Strains, Phase IV (KMG-IV): sequencing the most valuable type-strain genomes for metagenomic binning, comparative biology and taxonomic classification.</title>
        <authorList>
            <person name="Goeker M."/>
        </authorList>
    </citation>
    <scope>NUCLEOTIDE SEQUENCE [LARGE SCALE GENOMIC DNA]</scope>
    <source>
        <strain evidence="8 9">DSM 24629</strain>
    </source>
</reference>
<feature type="domain" description="Type II secretion system protein GspF" evidence="7">
    <location>
        <begin position="353"/>
        <end position="489"/>
    </location>
</feature>
<protein>
    <submittedName>
        <fullName evidence="8">Type II secretion system protein F (GspF)</fullName>
    </submittedName>
</protein>
<organism evidence="8 9">
    <name type="scientific">Natranaerovirga pectinivora</name>
    <dbReference type="NCBI Taxonomy" id="682400"/>
    <lineage>
        <taxon>Bacteria</taxon>
        <taxon>Bacillati</taxon>
        <taxon>Bacillota</taxon>
        <taxon>Clostridia</taxon>
        <taxon>Lachnospirales</taxon>
        <taxon>Natranaerovirgaceae</taxon>
        <taxon>Natranaerovirga</taxon>
    </lineage>
</organism>
<evidence type="ECO:0000256" key="1">
    <source>
        <dbReference type="ARBA" id="ARBA00004651"/>
    </source>
</evidence>
<dbReference type="GO" id="GO:0005886">
    <property type="term" value="C:plasma membrane"/>
    <property type="evidence" value="ECO:0007669"/>
    <property type="project" value="UniProtKB-SubCell"/>
</dbReference>
<gene>
    <name evidence="8" type="ORF">EDC18_11610</name>
</gene>
<evidence type="ECO:0000256" key="5">
    <source>
        <dbReference type="ARBA" id="ARBA00023136"/>
    </source>
</evidence>
<evidence type="ECO:0000259" key="7">
    <source>
        <dbReference type="Pfam" id="PF00482"/>
    </source>
</evidence>
<accession>A0A4R3MDM3</accession>
<dbReference type="PANTHER" id="PTHR35007:SF2">
    <property type="entry name" value="PILUS ASSEMBLE PROTEIN"/>
    <property type="match status" value="1"/>
</dbReference>
<dbReference type="Proteomes" id="UP000294902">
    <property type="component" value="Unassembled WGS sequence"/>
</dbReference>
<feature type="transmembrane region" description="Helical" evidence="6">
    <location>
        <begin position="91"/>
        <end position="110"/>
    </location>
</feature>
<feature type="transmembrane region" description="Helical" evidence="6">
    <location>
        <begin position="6"/>
        <end position="24"/>
    </location>
</feature>
<evidence type="ECO:0000313" key="9">
    <source>
        <dbReference type="Proteomes" id="UP000294902"/>
    </source>
</evidence>
<dbReference type="AlphaFoldDB" id="A0A4R3MDM3"/>
<evidence type="ECO:0000313" key="8">
    <source>
        <dbReference type="EMBL" id="TCT11651.1"/>
    </source>
</evidence>
<keyword evidence="4 6" id="KW-1133">Transmembrane helix</keyword>
<keyword evidence="3 6" id="KW-0812">Transmembrane</keyword>
<dbReference type="EMBL" id="SMAL01000016">
    <property type="protein sequence ID" value="TCT11651.1"/>
    <property type="molecule type" value="Genomic_DNA"/>
</dbReference>